<dbReference type="InterPro" id="IPR002401">
    <property type="entry name" value="Cyt_P450_E_grp-I"/>
</dbReference>
<dbReference type="PANTHER" id="PTHR24300">
    <property type="entry name" value="CYTOCHROME P450 508A4-RELATED"/>
    <property type="match status" value="1"/>
</dbReference>
<reference evidence="4" key="1">
    <citation type="submission" date="2021-06" db="EMBL/GenBank/DDBJ databases">
        <authorList>
            <person name="Kallberg Y."/>
            <person name="Tangrot J."/>
            <person name="Rosling A."/>
        </authorList>
    </citation>
    <scope>NUCLEOTIDE SEQUENCE</scope>
    <source>
        <strain evidence="4">MA453B</strain>
    </source>
</reference>
<evidence type="ECO:0000256" key="2">
    <source>
        <dbReference type="ARBA" id="ARBA00022723"/>
    </source>
</evidence>
<dbReference type="InterPro" id="IPR001128">
    <property type="entry name" value="Cyt_P450"/>
</dbReference>
<evidence type="ECO:0000313" key="4">
    <source>
        <dbReference type="EMBL" id="CAG8790212.1"/>
    </source>
</evidence>
<dbReference type="AlphaFoldDB" id="A0A9N9JNJ9"/>
<comment type="similarity">
    <text evidence="1">Belongs to the cytochrome P450 family.</text>
</comment>
<dbReference type="GO" id="GO:0004497">
    <property type="term" value="F:monooxygenase activity"/>
    <property type="evidence" value="ECO:0007669"/>
    <property type="project" value="InterPro"/>
</dbReference>
<keyword evidence="5" id="KW-1185">Reference proteome</keyword>
<sequence length="427" mass="49530">MVILTFVGIIFFLYITHFYFHYYTRPNPLPGPFPLPFIGTLLQIGLNPRKWAEKNLDDSIDMWELYVGPFRVIVVCDAKYVDKIYLSYRDTQSLYSESKFFKRSIAAYDEFGVLKGVIFNGLFHKWKRLRQFVTKVLMSKKYHLGFINSAQEIFREFENEWDKNDVVTLDISNWITYYKAKLTITTVIGQALYNLSSFESISKAASEYMAMLAFMVLIPKSISKLVSIGFGGMKKKSIFLNGTMHKIILNRRIEIKNGSPTNFNLLDLLLISNLSNDSEVYIEGEQPMNDDEIMVNLAEITAASIDTTSSAFCFLIYNVVKNPSILKELRAQILEVFGSNTNSKITYEDLERCHYIDALIKETLRHSNPIPYNLRLLDGNESIDKFQWPSGTWFFIDDHRIMNNSNYWNEPTRFNPDRFLSKEHGGT</sequence>
<protein>
    <submittedName>
        <fullName evidence="4">10482_t:CDS:1</fullName>
    </submittedName>
</protein>
<comment type="caution">
    <text evidence="4">The sequence shown here is derived from an EMBL/GenBank/DDBJ whole genome shotgun (WGS) entry which is preliminary data.</text>
</comment>
<proteinExistence type="inferred from homology"/>
<dbReference type="InterPro" id="IPR036396">
    <property type="entry name" value="Cyt_P450_sf"/>
</dbReference>
<dbReference type="Gene3D" id="1.10.630.10">
    <property type="entry name" value="Cytochrome P450"/>
    <property type="match status" value="1"/>
</dbReference>
<name>A0A9N9JNJ9_9GLOM</name>
<feature type="non-terminal residue" evidence="4">
    <location>
        <position position="427"/>
    </location>
</feature>
<dbReference type="CDD" id="cd00302">
    <property type="entry name" value="cytochrome_P450"/>
    <property type="match status" value="1"/>
</dbReference>
<keyword evidence="2" id="KW-0479">Metal-binding</keyword>
<dbReference type="SUPFAM" id="SSF48264">
    <property type="entry name" value="Cytochrome P450"/>
    <property type="match status" value="1"/>
</dbReference>
<evidence type="ECO:0000256" key="3">
    <source>
        <dbReference type="ARBA" id="ARBA00023004"/>
    </source>
</evidence>
<dbReference type="PANTHER" id="PTHR24300:SF417">
    <property type="entry name" value="CYTOCHROME P450 508B1-RELATED"/>
    <property type="match status" value="1"/>
</dbReference>
<dbReference type="GO" id="GO:0016705">
    <property type="term" value="F:oxidoreductase activity, acting on paired donors, with incorporation or reduction of molecular oxygen"/>
    <property type="evidence" value="ECO:0007669"/>
    <property type="project" value="InterPro"/>
</dbReference>
<gene>
    <name evidence="4" type="ORF">DERYTH_LOCUS21261</name>
</gene>
<dbReference type="GO" id="GO:0005506">
    <property type="term" value="F:iron ion binding"/>
    <property type="evidence" value="ECO:0007669"/>
    <property type="project" value="InterPro"/>
</dbReference>
<dbReference type="GO" id="GO:0020037">
    <property type="term" value="F:heme binding"/>
    <property type="evidence" value="ECO:0007669"/>
    <property type="project" value="InterPro"/>
</dbReference>
<evidence type="ECO:0000256" key="1">
    <source>
        <dbReference type="ARBA" id="ARBA00010617"/>
    </source>
</evidence>
<dbReference type="InterPro" id="IPR050182">
    <property type="entry name" value="Cytochrome_P450_fam2"/>
</dbReference>
<dbReference type="PRINTS" id="PR00463">
    <property type="entry name" value="EP450I"/>
</dbReference>
<dbReference type="Pfam" id="PF00067">
    <property type="entry name" value="p450"/>
    <property type="match status" value="1"/>
</dbReference>
<dbReference type="OrthoDB" id="1470350at2759"/>
<accession>A0A9N9JNJ9</accession>
<dbReference type="Proteomes" id="UP000789405">
    <property type="component" value="Unassembled WGS sequence"/>
</dbReference>
<organism evidence="4 5">
    <name type="scientific">Dentiscutata erythropus</name>
    <dbReference type="NCBI Taxonomy" id="1348616"/>
    <lineage>
        <taxon>Eukaryota</taxon>
        <taxon>Fungi</taxon>
        <taxon>Fungi incertae sedis</taxon>
        <taxon>Mucoromycota</taxon>
        <taxon>Glomeromycotina</taxon>
        <taxon>Glomeromycetes</taxon>
        <taxon>Diversisporales</taxon>
        <taxon>Gigasporaceae</taxon>
        <taxon>Dentiscutata</taxon>
    </lineage>
</organism>
<evidence type="ECO:0000313" key="5">
    <source>
        <dbReference type="Proteomes" id="UP000789405"/>
    </source>
</evidence>
<keyword evidence="3" id="KW-0408">Iron</keyword>
<dbReference type="EMBL" id="CAJVPY010026744">
    <property type="protein sequence ID" value="CAG8790212.1"/>
    <property type="molecule type" value="Genomic_DNA"/>
</dbReference>